<comment type="caution">
    <text evidence="2">The sequence shown here is derived from an EMBL/GenBank/DDBJ whole genome shotgun (WGS) entry which is preliminary data.</text>
</comment>
<name>A0ABQ9ZQU3_9CRUS</name>
<protein>
    <submittedName>
        <fullName evidence="2">Uncharacterized protein</fullName>
    </submittedName>
</protein>
<proteinExistence type="predicted"/>
<feature type="region of interest" description="Disordered" evidence="1">
    <location>
        <begin position="1"/>
        <end position="26"/>
    </location>
</feature>
<dbReference type="Proteomes" id="UP001234178">
    <property type="component" value="Unassembled WGS sequence"/>
</dbReference>
<organism evidence="2 3">
    <name type="scientific">Daphnia magna</name>
    <dbReference type="NCBI Taxonomy" id="35525"/>
    <lineage>
        <taxon>Eukaryota</taxon>
        <taxon>Metazoa</taxon>
        <taxon>Ecdysozoa</taxon>
        <taxon>Arthropoda</taxon>
        <taxon>Crustacea</taxon>
        <taxon>Branchiopoda</taxon>
        <taxon>Diplostraca</taxon>
        <taxon>Cladocera</taxon>
        <taxon>Anomopoda</taxon>
        <taxon>Daphniidae</taxon>
        <taxon>Daphnia</taxon>
    </lineage>
</organism>
<sequence>MSIDCRPRNWRHPTDPGRDGQRKGKERVSFASFRVYVFIADCWRSNASELDDVTIARLYIVEWQMLL</sequence>
<feature type="compositionally biased region" description="Basic and acidic residues" evidence="1">
    <location>
        <begin position="12"/>
        <end position="26"/>
    </location>
</feature>
<keyword evidence="3" id="KW-1185">Reference proteome</keyword>
<evidence type="ECO:0000256" key="1">
    <source>
        <dbReference type="SAM" id="MobiDB-lite"/>
    </source>
</evidence>
<gene>
    <name evidence="2" type="ORF">OUZ56_030281</name>
</gene>
<reference evidence="2 3" key="1">
    <citation type="journal article" date="2023" name="Nucleic Acids Res.">
        <title>The hologenome of Daphnia magna reveals possible DNA methylation and microbiome-mediated evolution of the host genome.</title>
        <authorList>
            <person name="Chaturvedi A."/>
            <person name="Li X."/>
            <person name="Dhandapani V."/>
            <person name="Marshall H."/>
            <person name="Kissane S."/>
            <person name="Cuenca-Cambronero M."/>
            <person name="Asole G."/>
            <person name="Calvet F."/>
            <person name="Ruiz-Romero M."/>
            <person name="Marangio P."/>
            <person name="Guigo R."/>
            <person name="Rago D."/>
            <person name="Mirbahai L."/>
            <person name="Eastwood N."/>
            <person name="Colbourne J.K."/>
            <person name="Zhou J."/>
            <person name="Mallon E."/>
            <person name="Orsini L."/>
        </authorList>
    </citation>
    <scope>NUCLEOTIDE SEQUENCE [LARGE SCALE GENOMIC DNA]</scope>
    <source>
        <strain evidence="2">LRV0_1</strain>
    </source>
</reference>
<evidence type="ECO:0000313" key="2">
    <source>
        <dbReference type="EMBL" id="KAK4015300.1"/>
    </source>
</evidence>
<accession>A0ABQ9ZQU3</accession>
<evidence type="ECO:0000313" key="3">
    <source>
        <dbReference type="Proteomes" id="UP001234178"/>
    </source>
</evidence>
<dbReference type="EMBL" id="JAOYFB010000005">
    <property type="protein sequence ID" value="KAK4015300.1"/>
    <property type="molecule type" value="Genomic_DNA"/>
</dbReference>